<dbReference type="AlphaFoldDB" id="F0RQL9"/>
<dbReference type="HOGENOM" id="CLU_331427_0_0_0"/>
<dbReference type="PROSITE" id="PS00409">
    <property type="entry name" value="PROKAR_NTER_METHYL"/>
    <property type="match status" value="1"/>
</dbReference>
<reference evidence="4 5" key="2">
    <citation type="journal article" date="2012" name="Stand. Genomic Sci.">
        <title>Complete genome sequence of the orange-red pigmented, radioresistant Deinococcus proteolyticus type strain (MRP(T)).</title>
        <authorList>
            <person name="Copeland A."/>
            <person name="Zeytun A."/>
            <person name="Yassawong M."/>
            <person name="Nolan M."/>
            <person name="Lucas S."/>
            <person name="Hammon N."/>
            <person name="Deshpande S."/>
            <person name="Cheng J.F."/>
            <person name="Han C."/>
            <person name="Tapia R."/>
            <person name="Goodwin L.A."/>
            <person name="Pitluck S."/>
            <person name="Mavromatis K."/>
            <person name="Liolios K."/>
            <person name="Pagani I."/>
            <person name="Ivanova N."/>
            <person name="Mikhailova N."/>
            <person name="Pati A."/>
            <person name="Chen A."/>
            <person name="Palaniappan K."/>
            <person name="Land M."/>
            <person name="Hauser L."/>
            <person name="Jeffries C.D."/>
            <person name="Brambilla E.M."/>
            <person name="Rohde M."/>
            <person name="Sikorski J."/>
            <person name="Pukall R."/>
            <person name="Goker M."/>
            <person name="Detter J.C."/>
            <person name="Woyke T."/>
            <person name="Bristow J."/>
            <person name="Eisen J.A."/>
            <person name="Markowitz V."/>
            <person name="Hugenholtz P."/>
            <person name="Kyrpides N.C."/>
            <person name="Klenk H.P."/>
            <person name="Lapidus A."/>
        </authorList>
    </citation>
    <scope>NUCLEOTIDE SEQUENCE [LARGE SCALE GENOMIC DNA]</scope>
    <source>
        <strain evidence="5">ATCC 35074 / DSM 20540 / JCM 6276 / NBRC 101906 / NCIMB 13154 / VKM Ac-1939 / CCM 2703 / MRP</strain>
        <plasmid evidence="5">Plasmid pDEIPR02</plasmid>
    </source>
</reference>
<dbReference type="Proteomes" id="UP000007718">
    <property type="component" value="Plasmid pDEIPR02"/>
</dbReference>
<comment type="subcellular location">
    <subcellularLocation>
        <location evidence="1">Cell outer membrane</location>
    </subcellularLocation>
</comment>
<evidence type="ECO:0000313" key="4">
    <source>
        <dbReference type="EMBL" id="ADY27578.1"/>
    </source>
</evidence>
<feature type="compositionally biased region" description="Low complexity" evidence="3">
    <location>
        <begin position="275"/>
        <end position="291"/>
    </location>
</feature>
<keyword evidence="2" id="KW-0472">Membrane</keyword>
<evidence type="ECO:0000256" key="3">
    <source>
        <dbReference type="SAM" id="MobiDB-lite"/>
    </source>
</evidence>
<organism evidence="4 5">
    <name type="scientific">Deinococcus proteolyticus (strain ATCC 35074 / DSM 20540 / JCM 6276 / NBRC 101906 / NCIMB 13154 / VKM Ac-1939 / CCM 2703 / MRP)</name>
    <dbReference type="NCBI Taxonomy" id="693977"/>
    <lineage>
        <taxon>Bacteria</taxon>
        <taxon>Thermotogati</taxon>
        <taxon>Deinococcota</taxon>
        <taxon>Deinococci</taxon>
        <taxon>Deinococcales</taxon>
        <taxon>Deinococcaceae</taxon>
        <taxon>Deinococcus</taxon>
    </lineage>
</organism>
<dbReference type="KEGG" id="dpt:Deipr_2461"/>
<evidence type="ECO:0008006" key="6">
    <source>
        <dbReference type="Google" id="ProtNLM"/>
    </source>
</evidence>
<dbReference type="OrthoDB" id="71503at2"/>
<evidence type="ECO:0000256" key="2">
    <source>
        <dbReference type="ARBA" id="ARBA00023237"/>
    </source>
</evidence>
<dbReference type="EMBL" id="CP002538">
    <property type="protein sequence ID" value="ADY27578.1"/>
    <property type="molecule type" value="Genomic_DNA"/>
</dbReference>
<protein>
    <recommendedName>
        <fullName evidence="6">Prepilin-type N-terminal cleavage/methylation domain-containing protein</fullName>
    </recommendedName>
</protein>
<proteinExistence type="predicted"/>
<keyword evidence="4" id="KW-0614">Plasmid</keyword>
<feature type="region of interest" description="Disordered" evidence="3">
    <location>
        <begin position="273"/>
        <end position="296"/>
    </location>
</feature>
<name>F0RQL9_DEIPM</name>
<accession>F0RQL9</accession>
<dbReference type="InterPro" id="IPR012902">
    <property type="entry name" value="N_methyl_site"/>
</dbReference>
<keyword evidence="5" id="KW-1185">Reference proteome</keyword>
<dbReference type="RefSeq" id="WP_013615932.1">
    <property type="nucleotide sequence ID" value="NC_015162.1"/>
</dbReference>
<evidence type="ECO:0000256" key="1">
    <source>
        <dbReference type="ARBA" id="ARBA00004442"/>
    </source>
</evidence>
<reference evidence="5" key="1">
    <citation type="submission" date="2011-02" db="EMBL/GenBank/DDBJ databases">
        <title>The complete sequence of plasmid2 of Deinococcus proteolyticus DSM 20540.</title>
        <authorList>
            <consortium name="US DOE Joint Genome Institute (JGI-PGF)"/>
            <person name="Lucas S."/>
            <person name="Copeland A."/>
            <person name="Lapidus A."/>
            <person name="Bruce D."/>
            <person name="Goodwin L."/>
            <person name="Pitluck S."/>
            <person name="Kyrpides N."/>
            <person name="Mavromatis K."/>
            <person name="Pagani I."/>
            <person name="Ivanova N."/>
            <person name="Ovchinnikova G."/>
            <person name="Zeytun A."/>
            <person name="Detter J.C."/>
            <person name="Han C."/>
            <person name="Land M."/>
            <person name="Hauser L."/>
            <person name="Markowitz V."/>
            <person name="Cheng J.-F."/>
            <person name="Hugenholtz P."/>
            <person name="Woyke T."/>
            <person name="Wu D."/>
            <person name="Pukall R."/>
            <person name="Steenblock K."/>
            <person name="Brambilla E."/>
            <person name="Klenk H.-P."/>
            <person name="Eisen J.A."/>
        </authorList>
    </citation>
    <scope>NUCLEOTIDE SEQUENCE [LARGE SCALE GENOMIC DNA]</scope>
    <source>
        <strain evidence="5">ATCC 35074 / DSM 20540 / JCM 6276 / NBRC 101906 / NCIMB 13154 / VKM Ac-1939 / CCM 2703 / MRP</strain>
        <plasmid evidence="5">Plasmid pDEIPR02</plasmid>
    </source>
</reference>
<sequence length="864" mass="90107">MKQHMHGYTLIEVLLALGATAALVGGVAAIVTPAMQASRDDTLTAAENIQLSRTTDQLVDDIAGGKVILRQASTQRLDFLRLSALQPTQLPGHLGNGKETQIQLDTDVFGPYAGKDVLLTNTTGDYLITKVEKTEASSGKYTTTFECPLTLPGTLTAHTFAPLNIASTQATGGGGQPNSLYRDSGGGWELASTGVGRVTFQPGEGAPFTADLQPVEREIKQLSIGLGNEGDRKANTLAPAIINPAAWKEWSCGEGMSSRPENNLGNLQINVALEGNPNPSNPGVSPSVAASGPQDQSLSRFGTQVFEKLKPGLYNVSANTITIGGNPYDPVITGSPANIGKGRAGTVNVNYVERRGIMTITVSGLPAGQTGQVRVQGRENKTLPKSIAGIPVIDQPGGAFLINLKNGEYPIELLPGEYTVTAAGSGTLDAVVTPGTLAVRPGQNSPVSVAYAAAQGSATVQVRGLYSGEKTTVSLTSSAGTRQHTITGNGTGFDSANIPLNPGTYTISGSEISGRTLSISAPTLTIVPRQTSLTMLSYASNGTMQVTVKGLSAGEQGKVSVAGPQNVSQSLGEGTFSINLKPGSYTVSAEPVNGKTPTVTPANVAITSNKTAGVVVEYRGYQPVPCDPRVDASCLDPKGGTGTISINQFHTKSSQYNRTTEVHDVSVPNWDLDYPAVSLANLPGFQTTTSAGSFAGSAVQLKGTMQQINDGGSGCEEISVIGGTIGQCTSYASSQSIGALGYIGFDKTVTQSISLTYYGPAAALQIGGELKQIIVPNTRPFYNLMEGEKIVGGIALPAFKPTTIRLGSDTLMDAVNKGRPLAFLISSQPTDLADYYRCDKKGDENRNCDSFWPDTNFILNLTSN</sequence>
<dbReference type="GO" id="GO:0009279">
    <property type="term" value="C:cell outer membrane"/>
    <property type="evidence" value="ECO:0007669"/>
    <property type="project" value="UniProtKB-SubCell"/>
</dbReference>
<gene>
    <name evidence="4" type="ordered locus">Deipr_2461</name>
</gene>
<evidence type="ECO:0000313" key="5">
    <source>
        <dbReference type="Proteomes" id="UP000007718"/>
    </source>
</evidence>
<keyword evidence="2" id="KW-0998">Cell outer membrane</keyword>
<geneLocation type="plasmid" evidence="4 5">
    <name>pDEIPR02</name>
</geneLocation>